<dbReference type="EMBL" id="AFWV01000024">
    <property type="protein sequence ID" value="EGV16044.1"/>
    <property type="molecule type" value="Genomic_DNA"/>
</dbReference>
<dbReference type="PATRIC" id="fig|768671.3.peg.4886"/>
<proteinExistence type="predicted"/>
<accession>F9UI92</accession>
<dbReference type="Pfam" id="PF14103">
    <property type="entry name" value="DUF4276"/>
    <property type="match status" value="1"/>
</dbReference>
<dbReference type="Proteomes" id="UP000005459">
    <property type="component" value="Unassembled WGS sequence"/>
</dbReference>
<evidence type="ECO:0008006" key="3">
    <source>
        <dbReference type="Google" id="ProtNLM"/>
    </source>
</evidence>
<name>F9UI92_9GAMM</name>
<dbReference type="eggNOG" id="ENOG502ZBT6">
    <property type="taxonomic scope" value="Bacteria"/>
</dbReference>
<dbReference type="AlphaFoldDB" id="F9UI92"/>
<gene>
    <name evidence="1" type="ORF">ThimaDRAFT_4645</name>
</gene>
<dbReference type="RefSeq" id="WP_007195516.1">
    <property type="nucleotide sequence ID" value="NZ_AFWV01000024.1"/>
</dbReference>
<dbReference type="OrthoDB" id="1491662at2"/>
<sequence length="202" mass="22380">MTTVVSIVEGDGEVAALPILLRRICAWLTPDVHAAVSQPIRVRRDRFLNRDDEFRRHLLLAAAKSGEKGWILVLLDADDDCPAQLAPQVLERARAVVPHRAVSVVLANREYEAWFLAAGASLHGQRGFAYAHSPSFDPERPRDAKGWLGERMAGGKYRETTDQPAFSAVMDLGQAFDLSRSFRKLCSEWSKQAARAGGQSEQ</sequence>
<evidence type="ECO:0000313" key="1">
    <source>
        <dbReference type="EMBL" id="EGV16044.1"/>
    </source>
</evidence>
<keyword evidence="2" id="KW-1185">Reference proteome</keyword>
<protein>
    <recommendedName>
        <fullName evidence="3">DUF4276 family protein</fullName>
    </recommendedName>
</protein>
<evidence type="ECO:0000313" key="2">
    <source>
        <dbReference type="Proteomes" id="UP000005459"/>
    </source>
</evidence>
<reference evidence="1 2" key="1">
    <citation type="submission" date="2011-06" db="EMBL/GenBank/DDBJ databases">
        <title>The draft genome of Thiocapsa marina 5811.</title>
        <authorList>
            <consortium name="US DOE Joint Genome Institute (JGI-PGF)"/>
            <person name="Lucas S."/>
            <person name="Han J."/>
            <person name="Cheng J.-F."/>
            <person name="Goodwin L."/>
            <person name="Pitluck S."/>
            <person name="Peters L."/>
            <person name="Land M.L."/>
            <person name="Hauser L."/>
            <person name="Vogl K."/>
            <person name="Liu Z."/>
            <person name="Imhoff J."/>
            <person name="Thiel V."/>
            <person name="Frigaard N.-U."/>
            <person name="Bryant D."/>
            <person name="Woyke T.J."/>
        </authorList>
    </citation>
    <scope>NUCLEOTIDE SEQUENCE [LARGE SCALE GENOMIC DNA]</scope>
    <source>
        <strain evidence="1 2">5811</strain>
    </source>
</reference>
<organism evidence="1 2">
    <name type="scientific">Thiocapsa marina 5811</name>
    <dbReference type="NCBI Taxonomy" id="768671"/>
    <lineage>
        <taxon>Bacteria</taxon>
        <taxon>Pseudomonadati</taxon>
        <taxon>Pseudomonadota</taxon>
        <taxon>Gammaproteobacteria</taxon>
        <taxon>Chromatiales</taxon>
        <taxon>Chromatiaceae</taxon>
        <taxon>Thiocapsa</taxon>
    </lineage>
</organism>
<dbReference type="STRING" id="768671.ThimaDRAFT_4645"/>
<dbReference type="InterPro" id="IPR025455">
    <property type="entry name" value="DUF4276"/>
</dbReference>